<keyword evidence="2" id="KW-0442">Lipid degradation</keyword>
<protein>
    <submittedName>
        <fullName evidence="6">Phospholipase D-like domain-containing protein</fullName>
    </submittedName>
</protein>
<keyword evidence="4" id="KW-0472">Membrane</keyword>
<keyword evidence="7" id="KW-1185">Reference proteome</keyword>
<dbReference type="InterPro" id="IPR051406">
    <property type="entry name" value="PLD_domain"/>
</dbReference>
<evidence type="ECO:0000313" key="7">
    <source>
        <dbReference type="Proteomes" id="UP001224926"/>
    </source>
</evidence>
<proteinExistence type="predicted"/>
<dbReference type="AlphaFoldDB" id="A0AAF0T6W2"/>
<dbReference type="Pfam" id="PF13091">
    <property type="entry name" value="PLDc_2"/>
    <property type="match status" value="2"/>
</dbReference>
<dbReference type="GO" id="GO:0016891">
    <property type="term" value="F:RNA endonuclease activity producing 5'-phosphomonoesters, hydrolytic mechanism"/>
    <property type="evidence" value="ECO:0007669"/>
    <property type="project" value="TreeGrafter"/>
</dbReference>
<evidence type="ECO:0000259" key="5">
    <source>
        <dbReference type="PROSITE" id="PS50035"/>
    </source>
</evidence>
<dbReference type="SMART" id="SM00155">
    <property type="entry name" value="PLDc"/>
    <property type="match status" value="2"/>
</dbReference>
<dbReference type="PANTHER" id="PTHR43856:SF1">
    <property type="entry name" value="MITOCHONDRIAL CARDIOLIPIN HYDROLASE"/>
    <property type="match status" value="1"/>
</dbReference>
<evidence type="ECO:0000256" key="2">
    <source>
        <dbReference type="ARBA" id="ARBA00022963"/>
    </source>
</evidence>
<evidence type="ECO:0000256" key="1">
    <source>
        <dbReference type="ARBA" id="ARBA00022801"/>
    </source>
</evidence>
<dbReference type="InterPro" id="IPR025202">
    <property type="entry name" value="PLD-like_dom"/>
</dbReference>
<dbReference type="GeneID" id="84213181"/>
<dbReference type="EMBL" id="CP101873">
    <property type="protein sequence ID" value="WMT08899.1"/>
    <property type="molecule type" value="Genomic_DNA"/>
</dbReference>
<evidence type="ECO:0000256" key="4">
    <source>
        <dbReference type="SAM" id="Phobius"/>
    </source>
</evidence>
<keyword evidence="4" id="KW-1133">Transmembrane helix</keyword>
<keyword evidence="1" id="KW-0378">Hydrolase</keyword>
<sequence length="609" mass="64088">MDTRRAALVAAFVCPLVVGAAMLAAVPATNGAAIDGASVARATTLPAANVTSLACPPRAGETNTSGADTADEPRIAGLYPNPTTDENVGEFVALETPPDTRLGNLTLTDGHTTARLPNETVSGRIALSMAPDVTATLTDVPVRELEGRLRLAADGDALRLRNATATVDSVSYDRAPTAEQWYRTTSTDGEANRGNDGRWWPRDATCLPVSTAAVDDATAFVLPDGPGVPRETIRTAEDRLLLAGYTVTSEAIAADLVAAADRGVEVAVLLEASPVGGTPAATEGVLETLADGGVEVRVIGGEDSRYRYHHPKYAVADDRLLVTTENWKPSGVGGESNRGWGIRLESEPLAADLATVFHADFAGRDTTVGAAYRRNTTFTDDGPVYSSSAPEYPTTHEPTPVPVESAELLLAPDNADARLTAMLENANEEILVLQPSIADDVSLLEATLEAARRGVEVRILVGSARYNAAENEALAADLEQIADRENLPLEVRLVGDTDRFEKIHAKGIVIDGETAVVGSANWNSNSLENNREVLVALHGEAVADYYATVFESDWAGDSWSFPIGAGVAVAVALAVAAVVGRRYVRFGDESAVENESAVDPVTPDANDED</sequence>
<feature type="domain" description="PLD phosphodiesterase" evidence="5">
    <location>
        <begin position="499"/>
        <end position="526"/>
    </location>
</feature>
<evidence type="ECO:0000256" key="3">
    <source>
        <dbReference type="ARBA" id="ARBA00023098"/>
    </source>
</evidence>
<gene>
    <name evidence="6" type="ORF">NP511_04530</name>
</gene>
<dbReference type="SUPFAM" id="SSF56024">
    <property type="entry name" value="Phospholipase D/nuclease"/>
    <property type="match status" value="2"/>
</dbReference>
<reference evidence="6 7" key="1">
    <citation type="submission" date="2022-07" db="EMBL/GenBank/DDBJ databases">
        <title>Two temperate virus in Haloterrigena jeotgali A29.</title>
        <authorList>
            <person name="Deng X."/>
        </authorList>
    </citation>
    <scope>NUCLEOTIDE SEQUENCE [LARGE SCALE GENOMIC DNA]</scope>
    <source>
        <strain evidence="6 7">A29</strain>
    </source>
</reference>
<dbReference type="GO" id="GO:0016042">
    <property type="term" value="P:lipid catabolic process"/>
    <property type="evidence" value="ECO:0007669"/>
    <property type="project" value="UniProtKB-KW"/>
</dbReference>
<dbReference type="RefSeq" id="WP_049964596.1">
    <property type="nucleotide sequence ID" value="NZ_CP101873.1"/>
</dbReference>
<keyword evidence="4" id="KW-0812">Transmembrane</keyword>
<dbReference type="InterPro" id="IPR001736">
    <property type="entry name" value="PLipase_D/transphosphatidylase"/>
</dbReference>
<dbReference type="PROSITE" id="PS50035">
    <property type="entry name" value="PLD"/>
    <property type="match status" value="1"/>
</dbReference>
<feature type="transmembrane region" description="Helical" evidence="4">
    <location>
        <begin position="559"/>
        <end position="579"/>
    </location>
</feature>
<evidence type="ECO:0000313" key="6">
    <source>
        <dbReference type="EMBL" id="WMT08899.1"/>
    </source>
</evidence>
<keyword evidence="3" id="KW-0443">Lipid metabolism</keyword>
<accession>A0AAF0T6W2</accession>
<dbReference type="Proteomes" id="UP001224926">
    <property type="component" value="Chromosome"/>
</dbReference>
<organism evidence="6 7">
    <name type="scientific">Natrinema thermotolerans</name>
    <dbReference type="NCBI Taxonomy" id="121872"/>
    <lineage>
        <taxon>Archaea</taxon>
        <taxon>Methanobacteriati</taxon>
        <taxon>Methanobacteriota</taxon>
        <taxon>Stenosarchaea group</taxon>
        <taxon>Halobacteria</taxon>
        <taxon>Halobacteriales</taxon>
        <taxon>Natrialbaceae</taxon>
        <taxon>Natrinema</taxon>
    </lineage>
</organism>
<dbReference type="Gene3D" id="3.30.870.10">
    <property type="entry name" value="Endonuclease Chain A"/>
    <property type="match status" value="2"/>
</dbReference>
<dbReference type="CDD" id="cd09128">
    <property type="entry name" value="PLDc_unchar1_2"/>
    <property type="match status" value="1"/>
</dbReference>
<dbReference type="PANTHER" id="PTHR43856">
    <property type="entry name" value="CARDIOLIPIN HYDROLASE"/>
    <property type="match status" value="1"/>
</dbReference>
<dbReference type="GeneID" id="39860866"/>
<name>A0AAF0T6W2_9EURY</name>